<evidence type="ECO:0000313" key="3">
    <source>
        <dbReference type="Proteomes" id="UP000494165"/>
    </source>
</evidence>
<accession>A0A8S1C0P4</accession>
<dbReference type="AlphaFoldDB" id="A0A8S1C0P4"/>
<reference evidence="2 3" key="1">
    <citation type="submission" date="2020-04" db="EMBL/GenBank/DDBJ databases">
        <authorList>
            <person name="Alioto T."/>
            <person name="Alioto T."/>
            <person name="Gomez Garrido J."/>
        </authorList>
    </citation>
    <scope>NUCLEOTIDE SEQUENCE [LARGE SCALE GENOMIC DNA]</scope>
</reference>
<proteinExistence type="predicted"/>
<feature type="signal peptide" evidence="1">
    <location>
        <begin position="1"/>
        <end position="17"/>
    </location>
</feature>
<evidence type="ECO:0008006" key="4">
    <source>
        <dbReference type="Google" id="ProtNLM"/>
    </source>
</evidence>
<sequence length="166" mass="19064">MRSWVLWDFDFLVFLVGENVKMMMMMIDDIGRGDRSRLSEGYIAGWCRISPKRTRLFRDSNPQPCDLRASLLMLYATEPAGGRQRASCCLTYICIRHHRRHAEGSSSCCTWLTETHEFMVVQNLSACWISSCLQSLLSRRWRSMLKAPLTASVERPRKLSALLAVG</sequence>
<dbReference type="Proteomes" id="UP000494165">
    <property type="component" value="Unassembled WGS sequence"/>
</dbReference>
<evidence type="ECO:0000256" key="1">
    <source>
        <dbReference type="SAM" id="SignalP"/>
    </source>
</evidence>
<evidence type="ECO:0000313" key="2">
    <source>
        <dbReference type="EMBL" id="CAB3360673.1"/>
    </source>
</evidence>
<gene>
    <name evidence="2" type="ORF">CLODIP_2_CD03379</name>
</gene>
<comment type="caution">
    <text evidence="2">The sequence shown here is derived from an EMBL/GenBank/DDBJ whole genome shotgun (WGS) entry which is preliminary data.</text>
</comment>
<feature type="chain" id="PRO_5035794742" description="Secreted protein" evidence="1">
    <location>
        <begin position="18"/>
        <end position="166"/>
    </location>
</feature>
<keyword evidence="1" id="KW-0732">Signal</keyword>
<protein>
    <recommendedName>
        <fullName evidence="4">Secreted protein</fullName>
    </recommendedName>
</protein>
<organism evidence="2 3">
    <name type="scientific">Cloeon dipterum</name>
    <dbReference type="NCBI Taxonomy" id="197152"/>
    <lineage>
        <taxon>Eukaryota</taxon>
        <taxon>Metazoa</taxon>
        <taxon>Ecdysozoa</taxon>
        <taxon>Arthropoda</taxon>
        <taxon>Hexapoda</taxon>
        <taxon>Insecta</taxon>
        <taxon>Pterygota</taxon>
        <taxon>Palaeoptera</taxon>
        <taxon>Ephemeroptera</taxon>
        <taxon>Pisciforma</taxon>
        <taxon>Baetidae</taxon>
        <taxon>Cloeon</taxon>
    </lineage>
</organism>
<dbReference type="EMBL" id="CADEPI010000004">
    <property type="protein sequence ID" value="CAB3360673.1"/>
    <property type="molecule type" value="Genomic_DNA"/>
</dbReference>
<keyword evidence="3" id="KW-1185">Reference proteome</keyword>
<name>A0A8S1C0P4_9INSE</name>